<evidence type="ECO:0000313" key="9">
    <source>
        <dbReference type="EMBL" id="PYZ94844.1"/>
    </source>
</evidence>
<keyword evidence="10" id="KW-1185">Reference proteome</keyword>
<dbReference type="PROSITE" id="PS00074">
    <property type="entry name" value="GLFV_DEHYDROGENASE"/>
    <property type="match status" value="1"/>
</dbReference>
<evidence type="ECO:0000256" key="3">
    <source>
        <dbReference type="ARBA" id="ARBA00023027"/>
    </source>
</evidence>
<comment type="similarity">
    <text evidence="1 6">Belongs to the Glu/Leu/Phe/Val dehydrogenases family.</text>
</comment>
<dbReference type="PANTHER" id="PTHR42722">
    <property type="entry name" value="LEUCINE DEHYDROGENASE"/>
    <property type="match status" value="1"/>
</dbReference>
<dbReference type="Proteomes" id="UP000248214">
    <property type="component" value="Unassembled WGS sequence"/>
</dbReference>
<dbReference type="SUPFAM" id="SSF51735">
    <property type="entry name" value="NAD(P)-binding Rossmann-fold domains"/>
    <property type="match status" value="1"/>
</dbReference>
<dbReference type="Pfam" id="PF00208">
    <property type="entry name" value="ELFV_dehydrog"/>
    <property type="match status" value="1"/>
</dbReference>
<dbReference type="Gene3D" id="3.40.50.720">
    <property type="entry name" value="NAD(P)-binding Rossmann-like Domain"/>
    <property type="match status" value="1"/>
</dbReference>
<gene>
    <name evidence="9" type="ORF">CR194_04775</name>
</gene>
<dbReference type="GO" id="GO:0006520">
    <property type="term" value="P:amino acid metabolic process"/>
    <property type="evidence" value="ECO:0007669"/>
    <property type="project" value="InterPro"/>
</dbReference>
<dbReference type="PIRSF" id="PIRSF000188">
    <property type="entry name" value="Phe_leu_dh"/>
    <property type="match status" value="1"/>
</dbReference>
<feature type="domain" description="Glutamate/phenylalanine/leucine/valine/L-tryptophan dehydrogenase C-terminal" evidence="8">
    <location>
        <begin position="156"/>
        <end position="365"/>
    </location>
</feature>
<dbReference type="EMBL" id="PDOD01000001">
    <property type="protein sequence ID" value="PYZ94844.1"/>
    <property type="molecule type" value="Genomic_DNA"/>
</dbReference>
<accession>A0A323TLL6</accession>
<evidence type="ECO:0000256" key="5">
    <source>
        <dbReference type="PIRSR" id="PIRSR000188-2"/>
    </source>
</evidence>
<evidence type="ECO:0000256" key="1">
    <source>
        <dbReference type="ARBA" id="ARBA00006382"/>
    </source>
</evidence>
<evidence type="ECO:0000313" key="10">
    <source>
        <dbReference type="Proteomes" id="UP000248214"/>
    </source>
</evidence>
<dbReference type="AlphaFoldDB" id="A0A323TLL6"/>
<dbReference type="InterPro" id="IPR046346">
    <property type="entry name" value="Aminoacid_DH-like_N_sf"/>
</dbReference>
<evidence type="ECO:0000259" key="8">
    <source>
        <dbReference type="SMART" id="SM00839"/>
    </source>
</evidence>
<dbReference type="PANTHER" id="PTHR42722:SF1">
    <property type="entry name" value="VALINE DEHYDROGENASE"/>
    <property type="match status" value="1"/>
</dbReference>
<dbReference type="Gene3D" id="3.40.50.10860">
    <property type="entry name" value="Leucine Dehydrogenase, chain A, domain 1"/>
    <property type="match status" value="1"/>
</dbReference>
<dbReference type="InterPro" id="IPR006095">
    <property type="entry name" value="Glu/Leu/Phe/Val/Trp_DH"/>
</dbReference>
<sequence length="379" mass="41644">MDRLREKSSLTKSIFQDMSDHEQVIFCNEPSSGLQAIIAIHDTTLGPALGGCRMYPYESTEEALKDVLRLSKGMTQKCAAADVDFGGGKAVIIGDPNKDKSSNMFRAFGQFVESLNGRFYTGTDMGTTMLDFVHSLKETSFLVGVPKEYGGSGDSSVPTSQGVLNSLKAINYFIYGDEAFSARKYAVQGLGKVGFKVALQLLEEGSELYVSELQSSTIDRLKKLAENLEGTITAVEGDEIFLTDADVFVPCAQGGILNFDTISKLKVKAIAGAANNQLEDDVHGKMLHEKGIWYAPDYIVNAGGLIQVADELYGSNAERVITKTNAIYESILEIFQIANLDNITTTQAADRMCEERIKDRSQQNNFFSPRTRPKWKIQQ</sequence>
<reference evidence="9 10" key="1">
    <citation type="submission" date="2017-10" db="EMBL/GenBank/DDBJ databases">
        <title>Bacillus sp. nov., a halophilic bacterium isolated from a Keqin Lake.</title>
        <authorList>
            <person name="Wang H."/>
        </authorList>
    </citation>
    <scope>NUCLEOTIDE SEQUENCE [LARGE SCALE GENOMIC DNA]</scope>
    <source>
        <strain evidence="9 10">KQ-12</strain>
    </source>
</reference>
<protein>
    <submittedName>
        <fullName evidence="9">Leucine dehydrogenase</fullName>
    </submittedName>
</protein>
<name>A0A323TLL6_9BACI</name>
<keyword evidence="2 6" id="KW-0560">Oxidoreductase</keyword>
<dbReference type="GO" id="GO:0016639">
    <property type="term" value="F:oxidoreductase activity, acting on the CH-NH2 group of donors, NAD or NADP as acceptor"/>
    <property type="evidence" value="ECO:0007669"/>
    <property type="project" value="InterPro"/>
</dbReference>
<dbReference type="SMART" id="SM00839">
    <property type="entry name" value="ELFV_dehydrog"/>
    <property type="match status" value="1"/>
</dbReference>
<dbReference type="RefSeq" id="WP_110608477.1">
    <property type="nucleotide sequence ID" value="NZ_PDOD01000001.1"/>
</dbReference>
<keyword evidence="3 5" id="KW-0520">NAD</keyword>
<evidence type="ECO:0000256" key="7">
    <source>
        <dbReference type="SAM" id="MobiDB-lite"/>
    </source>
</evidence>
<dbReference type="GO" id="GO:0000166">
    <property type="term" value="F:nucleotide binding"/>
    <property type="evidence" value="ECO:0007669"/>
    <property type="project" value="UniProtKB-KW"/>
</dbReference>
<dbReference type="SUPFAM" id="SSF53223">
    <property type="entry name" value="Aminoacid dehydrogenase-like, N-terminal domain"/>
    <property type="match status" value="1"/>
</dbReference>
<dbReference type="OrthoDB" id="9803297at2"/>
<dbReference type="InterPro" id="IPR006096">
    <property type="entry name" value="Glu/Leu/Phe/Val/Trp_DH_C"/>
</dbReference>
<dbReference type="FunFam" id="3.40.50.10860:FF:000010">
    <property type="entry name" value="Leucine dehydrogenase"/>
    <property type="match status" value="1"/>
</dbReference>
<dbReference type="Pfam" id="PF02812">
    <property type="entry name" value="ELFV_dehydrog_N"/>
    <property type="match status" value="1"/>
</dbReference>
<keyword evidence="5" id="KW-0547">Nucleotide-binding</keyword>
<dbReference type="InterPro" id="IPR033524">
    <property type="entry name" value="Glu/Leu/Phe/Val_DH_AS"/>
</dbReference>
<dbReference type="InterPro" id="IPR036291">
    <property type="entry name" value="NAD(P)-bd_dom_sf"/>
</dbReference>
<organism evidence="9 10">
    <name type="scientific">Salipaludibacillus keqinensis</name>
    <dbReference type="NCBI Taxonomy" id="2045207"/>
    <lineage>
        <taxon>Bacteria</taxon>
        <taxon>Bacillati</taxon>
        <taxon>Bacillota</taxon>
        <taxon>Bacilli</taxon>
        <taxon>Bacillales</taxon>
        <taxon>Bacillaceae</taxon>
    </lineage>
</organism>
<feature type="binding site" evidence="5">
    <location>
        <begin position="189"/>
        <end position="194"/>
    </location>
    <ligand>
        <name>NAD(+)</name>
        <dbReference type="ChEBI" id="CHEBI:57540"/>
    </ligand>
</feature>
<comment type="caution">
    <text evidence="9">The sequence shown here is derived from an EMBL/GenBank/DDBJ whole genome shotgun (WGS) entry which is preliminary data.</text>
</comment>
<proteinExistence type="inferred from homology"/>
<dbReference type="PRINTS" id="PR00082">
    <property type="entry name" value="GLFDHDRGNASE"/>
</dbReference>
<dbReference type="CDD" id="cd01075">
    <property type="entry name" value="NAD_bind_Leu_Phe_Val_DH"/>
    <property type="match status" value="1"/>
</dbReference>
<feature type="region of interest" description="Disordered" evidence="7">
    <location>
        <begin position="359"/>
        <end position="379"/>
    </location>
</feature>
<feature type="active site" description="Proton donor/acceptor" evidence="4">
    <location>
        <position position="89"/>
    </location>
</feature>
<evidence type="ECO:0000256" key="4">
    <source>
        <dbReference type="PIRSR" id="PIRSR000188-1"/>
    </source>
</evidence>
<evidence type="ECO:0000256" key="6">
    <source>
        <dbReference type="RuleBase" id="RU004417"/>
    </source>
</evidence>
<evidence type="ECO:0000256" key="2">
    <source>
        <dbReference type="ARBA" id="ARBA00023002"/>
    </source>
</evidence>
<dbReference type="InterPro" id="IPR016211">
    <property type="entry name" value="Glu/Phe/Leu/Val/Trp_DH_bac/arc"/>
</dbReference>
<dbReference type="InterPro" id="IPR006097">
    <property type="entry name" value="Glu/Leu/Phe/Val/Trp_DH_dimer"/>
</dbReference>